<name>A0AAD5UP62_9APHY</name>
<feature type="compositionally biased region" description="Polar residues" evidence="1">
    <location>
        <begin position="61"/>
        <end position="81"/>
    </location>
</feature>
<dbReference type="Proteomes" id="UP001212997">
    <property type="component" value="Unassembled WGS sequence"/>
</dbReference>
<dbReference type="EMBL" id="JANAWD010001276">
    <property type="protein sequence ID" value="KAJ3473730.1"/>
    <property type="molecule type" value="Genomic_DNA"/>
</dbReference>
<evidence type="ECO:0000256" key="1">
    <source>
        <dbReference type="SAM" id="MobiDB-lite"/>
    </source>
</evidence>
<organism evidence="2 3">
    <name type="scientific">Meripilus lineatus</name>
    <dbReference type="NCBI Taxonomy" id="2056292"/>
    <lineage>
        <taxon>Eukaryota</taxon>
        <taxon>Fungi</taxon>
        <taxon>Dikarya</taxon>
        <taxon>Basidiomycota</taxon>
        <taxon>Agaricomycotina</taxon>
        <taxon>Agaricomycetes</taxon>
        <taxon>Polyporales</taxon>
        <taxon>Meripilaceae</taxon>
        <taxon>Meripilus</taxon>
    </lineage>
</organism>
<keyword evidence="3" id="KW-1185">Reference proteome</keyword>
<proteinExistence type="predicted"/>
<evidence type="ECO:0000313" key="2">
    <source>
        <dbReference type="EMBL" id="KAJ3473730.1"/>
    </source>
</evidence>
<reference evidence="2" key="1">
    <citation type="submission" date="2022-07" db="EMBL/GenBank/DDBJ databases">
        <title>Genome Sequence of Physisporinus lineatus.</title>
        <authorList>
            <person name="Buettner E."/>
        </authorList>
    </citation>
    <scope>NUCLEOTIDE SEQUENCE</scope>
    <source>
        <strain evidence="2">VT162</strain>
    </source>
</reference>
<dbReference type="AlphaFoldDB" id="A0AAD5UP62"/>
<accession>A0AAD5UP62</accession>
<protein>
    <submittedName>
        <fullName evidence="2">Uncharacterized protein</fullName>
    </submittedName>
</protein>
<feature type="region of interest" description="Disordered" evidence="1">
    <location>
        <begin position="55"/>
        <end position="117"/>
    </location>
</feature>
<gene>
    <name evidence="2" type="ORF">NLI96_g12852</name>
</gene>
<evidence type="ECO:0000313" key="3">
    <source>
        <dbReference type="Proteomes" id="UP001212997"/>
    </source>
</evidence>
<sequence>MESTDPPHPFSGEIIPFCRCPPHLTRHSLTLRSSILHFSLHATSTIFYKKLLKHPSSSHSGFTLPQQQLNSLANPNTSQHGRSIPTPGEDAFIADQDTNEATMTGMRRDQAQTDPSS</sequence>
<comment type="caution">
    <text evidence="2">The sequence shown here is derived from an EMBL/GenBank/DDBJ whole genome shotgun (WGS) entry which is preliminary data.</text>
</comment>